<proteinExistence type="inferred from homology"/>
<evidence type="ECO:0000256" key="5">
    <source>
        <dbReference type="ARBA" id="ARBA00037114"/>
    </source>
</evidence>
<dbReference type="Proteomes" id="UP000325440">
    <property type="component" value="Unassembled WGS sequence"/>
</dbReference>
<dbReference type="CDD" id="cd00487">
    <property type="entry name" value="Pep_deformylase"/>
    <property type="match status" value="1"/>
</dbReference>
<keyword evidence="3 7" id="KW-0378">Hydrolase</keyword>
<comment type="similarity">
    <text evidence="1 7">Belongs to the polypeptide deformylase family.</text>
</comment>
<reference evidence="8 9" key="1">
    <citation type="submission" date="2019-08" db="EMBL/GenBank/DDBJ databases">
        <authorList>
            <person name="Alioto T."/>
            <person name="Alioto T."/>
            <person name="Gomez Garrido J."/>
        </authorList>
    </citation>
    <scope>NUCLEOTIDE SEQUENCE [LARGE SCALE GENOMIC DNA]</scope>
</reference>
<name>A0A5E4MPG4_9HEMI</name>
<dbReference type="SUPFAM" id="SSF56420">
    <property type="entry name" value="Peptide deformylase"/>
    <property type="match status" value="1"/>
</dbReference>
<keyword evidence="2 7" id="KW-0479">Metal-binding</keyword>
<evidence type="ECO:0000256" key="4">
    <source>
        <dbReference type="ARBA" id="ARBA00022917"/>
    </source>
</evidence>
<dbReference type="InterPro" id="IPR023635">
    <property type="entry name" value="Peptide_deformylase"/>
</dbReference>
<dbReference type="InterPro" id="IPR036821">
    <property type="entry name" value="Peptide_deformylase_sf"/>
</dbReference>
<keyword evidence="4 7" id="KW-0648">Protein biosynthesis</keyword>
<dbReference type="PIRSF" id="PIRSF004749">
    <property type="entry name" value="Pep_def"/>
    <property type="match status" value="1"/>
</dbReference>
<dbReference type="FunFam" id="3.90.45.10:FF:000003">
    <property type="entry name" value="Peptide deformylase"/>
    <property type="match status" value="1"/>
</dbReference>
<evidence type="ECO:0000313" key="8">
    <source>
        <dbReference type="EMBL" id="VVC33383.1"/>
    </source>
</evidence>
<evidence type="ECO:0000256" key="7">
    <source>
        <dbReference type="RuleBase" id="RU362111"/>
    </source>
</evidence>
<dbReference type="PANTHER" id="PTHR10458:SF2">
    <property type="entry name" value="PEPTIDE DEFORMYLASE, MITOCHONDRIAL"/>
    <property type="match status" value="1"/>
</dbReference>
<dbReference type="OrthoDB" id="276063at2759"/>
<organism evidence="8 9">
    <name type="scientific">Cinara cedri</name>
    <dbReference type="NCBI Taxonomy" id="506608"/>
    <lineage>
        <taxon>Eukaryota</taxon>
        <taxon>Metazoa</taxon>
        <taxon>Ecdysozoa</taxon>
        <taxon>Arthropoda</taxon>
        <taxon>Hexapoda</taxon>
        <taxon>Insecta</taxon>
        <taxon>Pterygota</taxon>
        <taxon>Neoptera</taxon>
        <taxon>Paraneoptera</taxon>
        <taxon>Hemiptera</taxon>
        <taxon>Sternorrhyncha</taxon>
        <taxon>Aphidomorpha</taxon>
        <taxon>Aphidoidea</taxon>
        <taxon>Aphididae</taxon>
        <taxon>Lachninae</taxon>
        <taxon>Cinara</taxon>
    </lineage>
</organism>
<dbReference type="NCBIfam" id="NF001159">
    <property type="entry name" value="PRK00150.1-3"/>
    <property type="match status" value="1"/>
</dbReference>
<protein>
    <recommendedName>
        <fullName evidence="7">Peptide deformylase</fullName>
        <ecNumber evidence="7">3.5.1.88</ecNumber>
    </recommendedName>
</protein>
<keyword evidence="9" id="KW-1185">Reference proteome</keyword>
<dbReference type="GO" id="GO:0006412">
    <property type="term" value="P:translation"/>
    <property type="evidence" value="ECO:0007669"/>
    <property type="project" value="UniProtKB-KW"/>
</dbReference>
<evidence type="ECO:0000256" key="2">
    <source>
        <dbReference type="ARBA" id="ARBA00022723"/>
    </source>
</evidence>
<dbReference type="GO" id="GO:0005739">
    <property type="term" value="C:mitochondrion"/>
    <property type="evidence" value="ECO:0007669"/>
    <property type="project" value="UniProtKB-ARBA"/>
</dbReference>
<comment type="catalytic activity">
    <reaction evidence="6 7">
        <text>N-terminal N-formyl-L-methionyl-[peptide] + H2O = N-terminal L-methionyl-[peptide] + formate</text>
        <dbReference type="Rhea" id="RHEA:24420"/>
        <dbReference type="Rhea" id="RHEA-COMP:10639"/>
        <dbReference type="Rhea" id="RHEA-COMP:10640"/>
        <dbReference type="ChEBI" id="CHEBI:15377"/>
        <dbReference type="ChEBI" id="CHEBI:15740"/>
        <dbReference type="ChEBI" id="CHEBI:49298"/>
        <dbReference type="ChEBI" id="CHEBI:64731"/>
        <dbReference type="EC" id="3.5.1.88"/>
    </reaction>
</comment>
<comment type="function">
    <text evidence="5 7">Removes the formyl group from the N-terminal Met of newly synthesized proteins.</text>
</comment>
<dbReference type="HAMAP" id="MF_00163">
    <property type="entry name" value="Pep_deformylase"/>
    <property type="match status" value="1"/>
</dbReference>
<dbReference type="PANTHER" id="PTHR10458">
    <property type="entry name" value="PEPTIDE DEFORMYLASE"/>
    <property type="match status" value="1"/>
</dbReference>
<evidence type="ECO:0000313" key="9">
    <source>
        <dbReference type="Proteomes" id="UP000325440"/>
    </source>
</evidence>
<sequence>MPCFSLEMAWRFIKQVYHRMFLARNPKPPYPGHVTQIGDPVLRNIASPVPLDKIHTKELQNLIYILKSLIKRSNLIGLSAPQVGIPLQVFVIDFPHPSKYFSKEEIIRKEMEHIKNQVWINPELKVLDHAKVIFNESCASFKGYSADVPRFKRVLLTGLNENGEKKIWDAKGWSARILQHEMDHLNGVMFSDRMIATSLCCTGWHTINKFQGFVELRYDH</sequence>
<dbReference type="GO" id="GO:0042586">
    <property type="term" value="F:peptide deformylase activity"/>
    <property type="evidence" value="ECO:0007669"/>
    <property type="project" value="UniProtKB-EC"/>
</dbReference>
<dbReference type="EMBL" id="CABPRJ010000968">
    <property type="protein sequence ID" value="VVC33383.1"/>
    <property type="molecule type" value="Genomic_DNA"/>
</dbReference>
<gene>
    <name evidence="8" type="ORF">CINCED_3A012044</name>
</gene>
<dbReference type="EC" id="3.5.1.88" evidence="7"/>
<evidence type="ECO:0000256" key="1">
    <source>
        <dbReference type="ARBA" id="ARBA00010759"/>
    </source>
</evidence>
<dbReference type="PRINTS" id="PR01576">
    <property type="entry name" value="PDEFORMYLASE"/>
</dbReference>
<dbReference type="GO" id="GO:0046872">
    <property type="term" value="F:metal ion binding"/>
    <property type="evidence" value="ECO:0007669"/>
    <property type="project" value="UniProtKB-KW"/>
</dbReference>
<dbReference type="AlphaFoldDB" id="A0A5E4MPG4"/>
<dbReference type="Gene3D" id="3.90.45.10">
    <property type="entry name" value="Peptide deformylase"/>
    <property type="match status" value="1"/>
</dbReference>
<evidence type="ECO:0000256" key="6">
    <source>
        <dbReference type="ARBA" id="ARBA00048875"/>
    </source>
</evidence>
<dbReference type="Pfam" id="PF01327">
    <property type="entry name" value="Pep_deformylase"/>
    <property type="match status" value="1"/>
</dbReference>
<evidence type="ECO:0000256" key="3">
    <source>
        <dbReference type="ARBA" id="ARBA00022801"/>
    </source>
</evidence>
<accession>A0A5E4MPG4</accession>